<evidence type="ECO:0000313" key="1">
    <source>
        <dbReference type="EMBL" id="EGQ77304.1"/>
    </source>
</evidence>
<dbReference type="Proteomes" id="UP000004982">
    <property type="component" value="Unassembled WGS sequence"/>
</dbReference>
<name>A0AA36XKT1_9NEIS</name>
<dbReference type="AlphaFoldDB" id="A0AA36XKT1"/>
<reference evidence="1 2" key="1">
    <citation type="submission" date="2011-05" db="EMBL/GenBank/DDBJ databases">
        <authorList>
            <person name="Muzny D."/>
            <person name="Qin X."/>
            <person name="Deng J."/>
            <person name="Jiang H."/>
            <person name="Liu Y."/>
            <person name="Qu J."/>
            <person name="Song X.-Z."/>
            <person name="Zhang L."/>
            <person name="Thornton R."/>
            <person name="Coyle M."/>
            <person name="Francisco L."/>
            <person name="Jackson L."/>
            <person name="Javaid M."/>
            <person name="Korchina V."/>
            <person name="Kovar C."/>
            <person name="Mata R."/>
            <person name="Mathew T."/>
            <person name="Ngo R."/>
            <person name="Nguyen L."/>
            <person name="Nguyen N."/>
            <person name="Okwuonu G."/>
            <person name="Ongeri F."/>
            <person name="Pham C."/>
            <person name="Simmons D."/>
            <person name="Wilczek-Boney K."/>
            <person name="Hale W."/>
            <person name="Jakkamsetti A."/>
            <person name="Pham P."/>
            <person name="Ruth R."/>
            <person name="San Lucas F."/>
            <person name="Warren J."/>
            <person name="Zhang J."/>
            <person name="Zhao Z."/>
            <person name="Zhou C."/>
            <person name="Zhu D."/>
            <person name="Lee S."/>
            <person name="Bess C."/>
            <person name="Blankenburg K."/>
            <person name="Forbes L."/>
            <person name="Fu Q."/>
            <person name="Gubbala S."/>
            <person name="Hirani K."/>
            <person name="Jayaseelan J.C."/>
            <person name="Lara F."/>
            <person name="Munidasa M."/>
            <person name="Palculict T."/>
            <person name="Patil S."/>
            <person name="Pu L.-L."/>
            <person name="Saada N."/>
            <person name="Tang L."/>
            <person name="Weissenberger G."/>
            <person name="Zhu Y."/>
            <person name="Hemphill L."/>
            <person name="Shang Y."/>
            <person name="Youmans B."/>
            <person name="Ayvaz T."/>
            <person name="Ross M."/>
            <person name="Santibanez J."/>
            <person name="Aqrawi P."/>
            <person name="Gross S."/>
            <person name="Joshi V."/>
            <person name="Fowler G."/>
            <person name="Nazareth L."/>
            <person name="Reid J."/>
            <person name="Worley K."/>
            <person name="Petrosino J."/>
            <person name="Highlander S."/>
            <person name="Gibbs R."/>
        </authorList>
    </citation>
    <scope>NUCLEOTIDE SEQUENCE [LARGE SCALE GENOMIC DNA]</scope>
    <source>
        <strain evidence="1 2">ATCC 33926</strain>
    </source>
</reference>
<proteinExistence type="predicted"/>
<protein>
    <submittedName>
        <fullName evidence="1">Uncharacterized protein</fullName>
    </submittedName>
</protein>
<comment type="caution">
    <text evidence="1">The sequence shown here is derived from an EMBL/GenBank/DDBJ whole genome shotgun (WGS) entry which is preliminary data.</text>
</comment>
<evidence type="ECO:0000313" key="2">
    <source>
        <dbReference type="Proteomes" id="UP000004982"/>
    </source>
</evidence>
<accession>A0AA36XKT1</accession>
<organism evidence="1 2">
    <name type="scientific">Neisseria macacae ATCC 33926</name>
    <dbReference type="NCBI Taxonomy" id="997348"/>
    <lineage>
        <taxon>Bacteria</taxon>
        <taxon>Pseudomonadati</taxon>
        <taxon>Pseudomonadota</taxon>
        <taxon>Betaproteobacteria</taxon>
        <taxon>Neisseriales</taxon>
        <taxon>Neisseriaceae</taxon>
        <taxon>Neisseria</taxon>
    </lineage>
</organism>
<sequence>MCKTQKAAARVSRFRRPLGQAFKMKSDAGIYSQRALLYNDDSQT</sequence>
<dbReference type="EMBL" id="AFQE01000054">
    <property type="protein sequence ID" value="EGQ77304.1"/>
    <property type="molecule type" value="Genomic_DNA"/>
</dbReference>
<gene>
    <name evidence="1" type="ORF">HMPREF9418_1185</name>
</gene>